<gene>
    <name evidence="3" type="ORF">SAMN05920897_10154</name>
</gene>
<dbReference type="STRING" id="159291.SAMN05920897_10154"/>
<dbReference type="AlphaFoldDB" id="A0A1N6N5R2"/>
<evidence type="ECO:0000313" key="4">
    <source>
        <dbReference type="Proteomes" id="UP000186400"/>
    </source>
</evidence>
<dbReference type="EMBL" id="FTMS01000001">
    <property type="protein sequence ID" value="SIP87393.1"/>
    <property type="molecule type" value="Genomic_DNA"/>
</dbReference>
<dbReference type="RefSeq" id="WP_076487292.1">
    <property type="nucleotide sequence ID" value="NZ_FTMS01000001.1"/>
</dbReference>
<feature type="domain" description="Solute-binding protein family 3/N-terminal" evidence="2">
    <location>
        <begin position="28"/>
        <end position="257"/>
    </location>
</feature>
<accession>A0A1N6N5R2</accession>
<name>A0A1N6N5R2_9SPIO</name>
<evidence type="ECO:0000313" key="3">
    <source>
        <dbReference type="EMBL" id="SIP87393.1"/>
    </source>
</evidence>
<dbReference type="InterPro" id="IPR001638">
    <property type="entry name" value="Solute-binding_3/MltF_N"/>
</dbReference>
<evidence type="ECO:0000256" key="1">
    <source>
        <dbReference type="ARBA" id="ARBA00022729"/>
    </source>
</evidence>
<evidence type="ECO:0000259" key="2">
    <source>
        <dbReference type="Pfam" id="PF00497"/>
    </source>
</evidence>
<keyword evidence="4" id="KW-1185">Reference proteome</keyword>
<dbReference type="Gene3D" id="3.40.190.10">
    <property type="entry name" value="Periplasmic binding protein-like II"/>
    <property type="match status" value="2"/>
</dbReference>
<keyword evidence="1" id="KW-0732">Signal</keyword>
<reference evidence="3 4" key="1">
    <citation type="submission" date="2017-01" db="EMBL/GenBank/DDBJ databases">
        <authorList>
            <person name="Mah S.A."/>
            <person name="Swanson W.J."/>
            <person name="Moy G.W."/>
            <person name="Vacquier V.D."/>
        </authorList>
    </citation>
    <scope>NUCLEOTIDE SEQUENCE [LARGE SCALE GENOMIC DNA]</scope>
    <source>
        <strain evidence="3 4">ASpG1</strain>
    </source>
</reference>
<dbReference type="PANTHER" id="PTHR35936">
    <property type="entry name" value="MEMBRANE-BOUND LYTIC MUREIN TRANSGLYCOSYLASE F"/>
    <property type="match status" value="1"/>
</dbReference>
<dbReference type="Pfam" id="PF00497">
    <property type="entry name" value="SBP_bac_3"/>
    <property type="match status" value="1"/>
</dbReference>
<dbReference type="OrthoDB" id="1550831at2"/>
<organism evidence="3 4">
    <name type="scientific">Alkalispirochaeta americana</name>
    <dbReference type="NCBI Taxonomy" id="159291"/>
    <lineage>
        <taxon>Bacteria</taxon>
        <taxon>Pseudomonadati</taxon>
        <taxon>Spirochaetota</taxon>
        <taxon>Spirochaetia</taxon>
        <taxon>Spirochaetales</taxon>
        <taxon>Spirochaetaceae</taxon>
        <taxon>Alkalispirochaeta</taxon>
    </lineage>
</organism>
<dbReference type="SUPFAM" id="SSF53850">
    <property type="entry name" value="Periplasmic binding protein-like II"/>
    <property type="match status" value="1"/>
</dbReference>
<sequence length="265" mass="29775">MVLLLTPPFLPGQPGESAPGGGPPWEVTIYCDDGYPPYSYSEKGQPRGIYTEIVRAVTERMPSYVITIEPVPWRRGVLYMETGEGFALFPPYERPRERPFMDYSLKMLDEELILLVRAESLFTRDSSWPEDFRGTVLGTNDGFMALEPWRDRGIFTIDQSRNTRSGILKLAQQRIDGYANDRLSIQAAIAEIEACGIPLPEFREGPLLGSEAGHLGITREGGDRYVFKEDFVSTFGSILEEMRASGEIRQIAENYLDQSPGILPP</sequence>
<dbReference type="PANTHER" id="PTHR35936:SF25">
    <property type="entry name" value="ABC TRANSPORTER SUBSTRATE-BINDING PROTEIN"/>
    <property type="match status" value="1"/>
</dbReference>
<dbReference type="Proteomes" id="UP000186400">
    <property type="component" value="Unassembled WGS sequence"/>
</dbReference>
<proteinExistence type="predicted"/>
<protein>
    <submittedName>
        <fullName evidence="3">Amino acid ABC transporter substrate-binding protein, PAAT family</fullName>
    </submittedName>
</protein>